<keyword evidence="11" id="KW-1185">Reference proteome</keyword>
<keyword evidence="2" id="KW-0813">Transport</keyword>
<evidence type="ECO:0000256" key="3">
    <source>
        <dbReference type="ARBA" id="ARBA00022475"/>
    </source>
</evidence>
<proteinExistence type="predicted"/>
<feature type="transmembrane region" description="Helical" evidence="7">
    <location>
        <begin position="92"/>
        <end position="109"/>
    </location>
</feature>
<gene>
    <name evidence="10" type="ORF">ACFR9U_09405</name>
</gene>
<dbReference type="PANTHER" id="PTHR43373">
    <property type="entry name" value="NA(+)/H(+) ANTIPORTER SUBUNIT"/>
    <property type="match status" value="1"/>
</dbReference>
<sequence length="178" mass="18400">MSNTLVLVMLALVLASALATAVLRDVLGAIIAFAAYSLGISIIWVFLRAPDVGLTEAAVGAGVTTVLFLLTITKTVRPPGERIIEPIDWRGLLVAVLLVGVLASTLGALPPVGSAETPVATSEVTEYYLGNAYDETGVENAVTAVLAAYRGFDTLGEAVVVFAAGVGLLVVLQKEEFA</sequence>
<evidence type="ECO:0000256" key="4">
    <source>
        <dbReference type="ARBA" id="ARBA00022692"/>
    </source>
</evidence>
<name>A0ABD6CB25_9EURY</name>
<feature type="domain" description="MrpA C-terminal/MbhD" evidence="8">
    <location>
        <begin position="11"/>
        <end position="75"/>
    </location>
</feature>
<accession>A0ABD6CB25</accession>
<feature type="transmembrane region" description="Helical" evidence="7">
    <location>
        <begin position="54"/>
        <end position="72"/>
    </location>
</feature>
<keyword evidence="6 7" id="KW-0472">Membrane</keyword>
<evidence type="ECO:0000256" key="6">
    <source>
        <dbReference type="ARBA" id="ARBA00023136"/>
    </source>
</evidence>
<dbReference type="AlphaFoldDB" id="A0ABD6CB25"/>
<dbReference type="RefSeq" id="WP_247374527.1">
    <property type="nucleotide sequence ID" value="NZ_JALLGV010000001.1"/>
</dbReference>
<evidence type="ECO:0000256" key="7">
    <source>
        <dbReference type="SAM" id="Phobius"/>
    </source>
</evidence>
<dbReference type="InterPro" id="IPR042106">
    <property type="entry name" value="Nuo/plastoQ_OxRdtase_6_NuoJ"/>
</dbReference>
<keyword evidence="4 7" id="KW-0812">Transmembrane</keyword>
<evidence type="ECO:0000313" key="11">
    <source>
        <dbReference type="Proteomes" id="UP001597119"/>
    </source>
</evidence>
<dbReference type="EMBL" id="JBHUDJ010000003">
    <property type="protein sequence ID" value="MFD1587199.1"/>
    <property type="molecule type" value="Genomic_DNA"/>
</dbReference>
<dbReference type="InterPro" id="IPR046806">
    <property type="entry name" value="MrpA_C/MbhE"/>
</dbReference>
<evidence type="ECO:0000256" key="5">
    <source>
        <dbReference type="ARBA" id="ARBA00022989"/>
    </source>
</evidence>
<dbReference type="NCBIfam" id="NF009159">
    <property type="entry name" value="PRK12504.1"/>
    <property type="match status" value="1"/>
</dbReference>
<keyword evidence="3" id="KW-1003">Cell membrane</keyword>
<dbReference type="GO" id="GO:0005886">
    <property type="term" value="C:plasma membrane"/>
    <property type="evidence" value="ECO:0007669"/>
    <property type="project" value="UniProtKB-SubCell"/>
</dbReference>
<organism evidence="10 11">
    <name type="scientific">Halorientalis brevis</name>
    <dbReference type="NCBI Taxonomy" id="1126241"/>
    <lineage>
        <taxon>Archaea</taxon>
        <taxon>Methanobacteriati</taxon>
        <taxon>Methanobacteriota</taxon>
        <taxon>Stenosarchaea group</taxon>
        <taxon>Halobacteria</taxon>
        <taxon>Halobacteriales</taxon>
        <taxon>Haloarculaceae</taxon>
        <taxon>Halorientalis</taxon>
    </lineage>
</organism>
<dbReference type="PANTHER" id="PTHR43373:SF1">
    <property type="entry name" value="NA(+)_H(+) ANTIPORTER SUBUNIT A"/>
    <property type="match status" value="1"/>
</dbReference>
<reference evidence="10 11" key="1">
    <citation type="journal article" date="2019" name="Int. J. Syst. Evol. Microbiol.">
        <title>The Global Catalogue of Microorganisms (GCM) 10K type strain sequencing project: providing services to taxonomists for standard genome sequencing and annotation.</title>
        <authorList>
            <consortium name="The Broad Institute Genomics Platform"/>
            <consortium name="The Broad Institute Genome Sequencing Center for Infectious Disease"/>
            <person name="Wu L."/>
            <person name="Ma J."/>
        </authorList>
    </citation>
    <scope>NUCLEOTIDE SEQUENCE [LARGE SCALE GENOMIC DNA]</scope>
    <source>
        <strain evidence="10 11">CGMCC 1.12125</strain>
    </source>
</reference>
<dbReference type="Proteomes" id="UP001597119">
    <property type="component" value="Unassembled WGS sequence"/>
</dbReference>
<evidence type="ECO:0000259" key="8">
    <source>
        <dbReference type="Pfam" id="PF13244"/>
    </source>
</evidence>
<dbReference type="InterPro" id="IPR050616">
    <property type="entry name" value="CPA3_Na-H_Antiporter_A"/>
</dbReference>
<protein>
    <submittedName>
        <fullName evidence="10">DUF4040 domain-containing protein</fullName>
    </submittedName>
</protein>
<feature type="domain" description="MrpA C-terminal/MbhE" evidence="9">
    <location>
        <begin position="120"/>
        <end position="172"/>
    </location>
</feature>
<dbReference type="InterPro" id="IPR025383">
    <property type="entry name" value="MrpA_C/MbhD"/>
</dbReference>
<evidence type="ECO:0000256" key="1">
    <source>
        <dbReference type="ARBA" id="ARBA00004651"/>
    </source>
</evidence>
<keyword evidence="5 7" id="KW-1133">Transmembrane helix</keyword>
<evidence type="ECO:0000256" key="2">
    <source>
        <dbReference type="ARBA" id="ARBA00022448"/>
    </source>
</evidence>
<evidence type="ECO:0000259" key="9">
    <source>
        <dbReference type="Pfam" id="PF20501"/>
    </source>
</evidence>
<comment type="subcellular location">
    <subcellularLocation>
        <location evidence="1">Cell membrane</location>
        <topology evidence="1">Multi-pass membrane protein</topology>
    </subcellularLocation>
</comment>
<feature type="transmembrane region" description="Helical" evidence="7">
    <location>
        <begin position="29"/>
        <end position="47"/>
    </location>
</feature>
<comment type="caution">
    <text evidence="10">The sequence shown here is derived from an EMBL/GenBank/DDBJ whole genome shotgun (WGS) entry which is preliminary data.</text>
</comment>
<evidence type="ECO:0000313" key="10">
    <source>
        <dbReference type="EMBL" id="MFD1587199.1"/>
    </source>
</evidence>
<dbReference type="Pfam" id="PF20501">
    <property type="entry name" value="MbhE"/>
    <property type="match status" value="1"/>
</dbReference>
<dbReference type="Gene3D" id="1.20.120.1200">
    <property type="entry name" value="NADH-ubiquinone/plastoquinone oxidoreductase chain 6, subunit NuoJ"/>
    <property type="match status" value="1"/>
</dbReference>
<dbReference type="Pfam" id="PF13244">
    <property type="entry name" value="MbhD"/>
    <property type="match status" value="1"/>
</dbReference>